<evidence type="ECO:0000256" key="2">
    <source>
        <dbReference type="ARBA" id="ARBA00022692"/>
    </source>
</evidence>
<feature type="transmembrane region" description="Helical" evidence="5">
    <location>
        <begin position="107"/>
        <end position="129"/>
    </location>
</feature>
<dbReference type="PANTHER" id="PTHR10783:SF46">
    <property type="entry name" value="PROTEIN ERD1 HOMOLOG 2"/>
    <property type="match status" value="1"/>
</dbReference>
<dbReference type="Gramene" id="RZC54298">
    <property type="protein sequence ID" value="RZC54298"/>
    <property type="gene ID" value="C5167_013158"/>
</dbReference>
<dbReference type="PANTHER" id="PTHR10783">
    <property type="entry name" value="XENOTROPIC AND POLYTROPIC RETROVIRUS RECEPTOR 1-RELATED"/>
    <property type="match status" value="1"/>
</dbReference>
<dbReference type="Proteomes" id="UP000316621">
    <property type="component" value="Chromosome 3"/>
</dbReference>
<comment type="subcellular location">
    <subcellularLocation>
        <location evidence="1">Membrane</location>
        <topology evidence="1">Multi-pass membrane protein</topology>
    </subcellularLocation>
</comment>
<proteinExistence type="predicted"/>
<reference evidence="7 8" key="1">
    <citation type="journal article" date="2018" name="Science">
        <title>The opium poppy genome and morphinan production.</title>
        <authorList>
            <person name="Guo L."/>
            <person name="Winzer T."/>
            <person name="Yang X."/>
            <person name="Li Y."/>
            <person name="Ning Z."/>
            <person name="He Z."/>
            <person name="Teodor R."/>
            <person name="Lu Y."/>
            <person name="Bowser T.A."/>
            <person name="Graham I.A."/>
            <person name="Ye K."/>
        </authorList>
    </citation>
    <scope>NUCLEOTIDE SEQUENCE [LARGE SCALE GENOMIC DNA]</scope>
    <source>
        <strain evidence="8">cv. HN1</strain>
        <tissue evidence="7">Leaves</tissue>
    </source>
</reference>
<dbReference type="InterPro" id="IPR004342">
    <property type="entry name" value="EXS_C"/>
</dbReference>
<feature type="transmembrane region" description="Helical" evidence="5">
    <location>
        <begin position="67"/>
        <end position="86"/>
    </location>
</feature>
<feature type="transmembrane region" description="Helical" evidence="5">
    <location>
        <begin position="141"/>
        <end position="165"/>
    </location>
</feature>
<evidence type="ECO:0000259" key="6">
    <source>
        <dbReference type="PROSITE" id="PS51380"/>
    </source>
</evidence>
<dbReference type="PROSITE" id="PS51380">
    <property type="entry name" value="EXS"/>
    <property type="match status" value="1"/>
</dbReference>
<feature type="transmembrane region" description="Helical" evidence="5">
    <location>
        <begin position="334"/>
        <end position="356"/>
    </location>
</feature>
<evidence type="ECO:0000313" key="8">
    <source>
        <dbReference type="Proteomes" id="UP000316621"/>
    </source>
</evidence>
<feature type="domain" description="EXS" evidence="6">
    <location>
        <begin position="226"/>
        <end position="399"/>
    </location>
</feature>
<evidence type="ECO:0000256" key="1">
    <source>
        <dbReference type="ARBA" id="ARBA00004141"/>
    </source>
</evidence>
<dbReference type="GO" id="GO:0005737">
    <property type="term" value="C:cytoplasm"/>
    <property type="evidence" value="ECO:0007669"/>
    <property type="project" value="TreeGrafter"/>
</dbReference>
<feature type="transmembrane region" description="Helical" evidence="5">
    <location>
        <begin position="293"/>
        <end position="313"/>
    </location>
</feature>
<sequence>MSTQETTAAGNVNTKSKNKLVAGLTSIPIYVWNWVMLVPTLVCISSITYKLVSTKDVLLPYQAYVHYMPISLVLIMIYFWAINVGIMEYCGVKFPQIMGLSERYLRFSAIWMCTSLLAILMLSSLLVFFFVYEPVSPRRYIAYGVLGLLYLVYAILICSWGDFFYRSSRLYLIMRLQSSFTAKTVLFADALVGDILTSLTKVLSGLGCSIIEITKHTVVTSAWVDHNCGYNPIAVNVLQMLPHLWRMHQCIKKSIQDTDFREQFFNALKYLSTIIMIVFNLVYAIHPSKGWEVTWICFSALNSAYLFYWDIIHDWNMIGRTRNPELWPNKKFQLIKWVLYIWFILFDLGARVAWLYRLSSKANDARFALLAAVIELLRRSQWIYFRVEKEDRENASGRS</sequence>
<keyword evidence="3 5" id="KW-1133">Transmembrane helix</keyword>
<feature type="transmembrane region" description="Helical" evidence="5">
    <location>
        <begin position="270"/>
        <end position="287"/>
    </location>
</feature>
<keyword evidence="4 5" id="KW-0472">Membrane</keyword>
<keyword evidence="8" id="KW-1185">Reference proteome</keyword>
<dbReference type="OMA" id="CEAHAIA"/>
<accession>A0A4Y7J3G5</accession>
<dbReference type="AlphaFoldDB" id="A0A4Y7J3G5"/>
<evidence type="ECO:0000256" key="5">
    <source>
        <dbReference type="SAM" id="Phobius"/>
    </source>
</evidence>
<dbReference type="EMBL" id="CM010717">
    <property type="protein sequence ID" value="RZC54298.1"/>
    <property type="molecule type" value="Genomic_DNA"/>
</dbReference>
<organism evidence="7 8">
    <name type="scientific">Papaver somniferum</name>
    <name type="common">Opium poppy</name>
    <dbReference type="NCBI Taxonomy" id="3469"/>
    <lineage>
        <taxon>Eukaryota</taxon>
        <taxon>Viridiplantae</taxon>
        <taxon>Streptophyta</taxon>
        <taxon>Embryophyta</taxon>
        <taxon>Tracheophyta</taxon>
        <taxon>Spermatophyta</taxon>
        <taxon>Magnoliopsida</taxon>
        <taxon>Ranunculales</taxon>
        <taxon>Papaveraceae</taxon>
        <taxon>Papaveroideae</taxon>
        <taxon>Papaver</taxon>
    </lineage>
</organism>
<keyword evidence="2 5" id="KW-0812">Transmembrane</keyword>
<evidence type="ECO:0000256" key="4">
    <source>
        <dbReference type="ARBA" id="ARBA00023136"/>
    </source>
</evidence>
<evidence type="ECO:0000256" key="3">
    <source>
        <dbReference type="ARBA" id="ARBA00022989"/>
    </source>
</evidence>
<evidence type="ECO:0000313" key="7">
    <source>
        <dbReference type="EMBL" id="RZC54298.1"/>
    </source>
</evidence>
<name>A0A4Y7J3G5_PAPSO</name>
<dbReference type="Pfam" id="PF03124">
    <property type="entry name" value="EXS"/>
    <property type="match status" value="1"/>
</dbReference>
<protein>
    <recommendedName>
        <fullName evidence="6">EXS domain-containing protein</fullName>
    </recommendedName>
</protein>
<gene>
    <name evidence="7" type="ORF">C5167_013158</name>
</gene>
<dbReference type="GO" id="GO:0016020">
    <property type="term" value="C:membrane"/>
    <property type="evidence" value="ECO:0007669"/>
    <property type="project" value="UniProtKB-SubCell"/>
</dbReference>
<feature type="transmembrane region" description="Helical" evidence="5">
    <location>
        <begin position="20"/>
        <end position="47"/>
    </location>
</feature>